<evidence type="ECO:0000259" key="2">
    <source>
        <dbReference type="PROSITE" id="PS51782"/>
    </source>
</evidence>
<dbReference type="SUPFAM" id="SSF54106">
    <property type="entry name" value="LysM domain"/>
    <property type="match status" value="1"/>
</dbReference>
<dbReference type="InterPro" id="IPR052196">
    <property type="entry name" value="Bact_Kbp"/>
</dbReference>
<dbReference type="EMBL" id="CP095061">
    <property type="protein sequence ID" value="UOQ65794.1"/>
    <property type="molecule type" value="Genomic_DNA"/>
</dbReference>
<accession>A0ABY4G590</accession>
<protein>
    <submittedName>
        <fullName evidence="3">LysM peptidoglycan-binding domain-containing protein</fullName>
    </submittedName>
</protein>
<dbReference type="InterPro" id="IPR018392">
    <property type="entry name" value="LysM"/>
</dbReference>
<gene>
    <name evidence="3" type="ORF">MUN86_20065</name>
</gene>
<proteinExistence type="predicted"/>
<dbReference type="Pfam" id="PF01476">
    <property type="entry name" value="LysM"/>
    <property type="match status" value="1"/>
</dbReference>
<evidence type="ECO:0000313" key="3">
    <source>
        <dbReference type="EMBL" id="UOQ65794.1"/>
    </source>
</evidence>
<dbReference type="PANTHER" id="PTHR34700:SF4">
    <property type="entry name" value="PHAGE-LIKE ELEMENT PBSX PROTEIN XKDP"/>
    <property type="match status" value="1"/>
</dbReference>
<keyword evidence="4" id="KW-1185">Reference proteome</keyword>
<evidence type="ECO:0000313" key="4">
    <source>
        <dbReference type="Proteomes" id="UP000830401"/>
    </source>
</evidence>
<dbReference type="Proteomes" id="UP000830401">
    <property type="component" value="Chromosome"/>
</dbReference>
<dbReference type="PROSITE" id="PS51782">
    <property type="entry name" value="LYSM"/>
    <property type="match status" value="1"/>
</dbReference>
<name>A0ABY4G590_9BACT</name>
<reference evidence="3" key="1">
    <citation type="submission" date="2022-04" db="EMBL/GenBank/DDBJ databases">
        <title>Hymenobacter sp. isolated from the air.</title>
        <authorList>
            <person name="Won M."/>
            <person name="Lee C.-M."/>
            <person name="Woen H.-Y."/>
            <person name="Kwon S.-W."/>
        </authorList>
    </citation>
    <scope>NUCLEOTIDE SEQUENCE</scope>
    <source>
        <strain evidence="3">5420S-77</strain>
    </source>
</reference>
<evidence type="ECO:0000256" key="1">
    <source>
        <dbReference type="SAM" id="MobiDB-lite"/>
    </source>
</evidence>
<dbReference type="SMART" id="SM00257">
    <property type="entry name" value="LysM"/>
    <property type="match status" value="1"/>
</dbReference>
<feature type="domain" description="LysM" evidence="2">
    <location>
        <begin position="85"/>
        <end position="135"/>
    </location>
</feature>
<dbReference type="InterPro" id="IPR036779">
    <property type="entry name" value="LysM_dom_sf"/>
</dbReference>
<dbReference type="PANTHER" id="PTHR34700">
    <property type="entry name" value="POTASSIUM BINDING PROTEIN KBP"/>
    <property type="match status" value="1"/>
</dbReference>
<dbReference type="CDD" id="cd00118">
    <property type="entry name" value="LysM"/>
    <property type="match status" value="1"/>
</dbReference>
<feature type="compositionally biased region" description="Low complexity" evidence="1">
    <location>
        <begin position="73"/>
        <end position="83"/>
    </location>
</feature>
<organism evidence="3 4">
    <name type="scientific">Hymenobacter volaticus</name>
    <dbReference type="NCBI Taxonomy" id="2932254"/>
    <lineage>
        <taxon>Bacteria</taxon>
        <taxon>Pseudomonadati</taxon>
        <taxon>Bacteroidota</taxon>
        <taxon>Cytophagia</taxon>
        <taxon>Cytophagales</taxon>
        <taxon>Hymenobacteraceae</taxon>
        <taxon>Hymenobacter</taxon>
    </lineage>
</organism>
<feature type="compositionally biased region" description="Low complexity" evidence="1">
    <location>
        <begin position="56"/>
        <end position="66"/>
    </location>
</feature>
<sequence>MTYTKPNFLPVSAYDAKHRGHQLHEDELRSASTLNQRTTMGLFDFLSNEGEKKPVEPAAKPAAGGATDFFGNPAQPTQPAAAQGQSYTVVSGDSLSKIAKNHYGDASKWHQIYDANKATIGSNPDHIEVGQVLTLPTL</sequence>
<feature type="region of interest" description="Disordered" evidence="1">
    <location>
        <begin position="51"/>
        <end position="83"/>
    </location>
</feature>
<dbReference type="Gene3D" id="3.10.350.10">
    <property type="entry name" value="LysM domain"/>
    <property type="match status" value="1"/>
</dbReference>